<reference evidence="1" key="1">
    <citation type="submission" date="2021-02" db="EMBL/GenBank/DDBJ databases">
        <authorList>
            <person name="Dougan E. K."/>
            <person name="Rhodes N."/>
            <person name="Thang M."/>
            <person name="Chan C."/>
        </authorList>
    </citation>
    <scope>NUCLEOTIDE SEQUENCE</scope>
</reference>
<organism evidence="1 2">
    <name type="scientific">Symbiodinium necroappetens</name>
    <dbReference type="NCBI Taxonomy" id="1628268"/>
    <lineage>
        <taxon>Eukaryota</taxon>
        <taxon>Sar</taxon>
        <taxon>Alveolata</taxon>
        <taxon>Dinophyceae</taxon>
        <taxon>Suessiales</taxon>
        <taxon>Symbiodiniaceae</taxon>
        <taxon>Symbiodinium</taxon>
    </lineage>
</organism>
<dbReference type="AlphaFoldDB" id="A0A813BJY1"/>
<dbReference type="OrthoDB" id="435399at2759"/>
<proteinExistence type="predicted"/>
<accession>A0A813BJY1</accession>
<name>A0A813BJY1_9DINO</name>
<gene>
    <name evidence="1" type="ORF">SNEC2469_LOCUS30599</name>
</gene>
<evidence type="ECO:0000313" key="1">
    <source>
        <dbReference type="EMBL" id="CAE7904898.1"/>
    </source>
</evidence>
<sequence>MGLSHGTSACRHRNRELLDFQYQRRGDKRNRLRQFREQKFDSDDDEEGIWEAWGGSGELTLANGQPFSSGTENEETGREFERTIQRLFSLASTKIILQHGLDDQVTQRLQKAHRRLRRDLAMVECDYNIGPDKFVLAQLDGVGSLSPSMTMGEWVVEPLKKEGKCIAEFCINSKPFSAKVYQLGRIAEMIDAGATCTDSYEIKGPDIIYLIIVDKSRPNLEPSRIVRRYTALSRAFDNGRFGVLYVSMGTLVSAWERGSAGMSSTSVVWVRELIRK</sequence>
<dbReference type="Proteomes" id="UP000601435">
    <property type="component" value="Unassembled WGS sequence"/>
</dbReference>
<keyword evidence="2" id="KW-1185">Reference proteome</keyword>
<feature type="non-terminal residue" evidence="1">
    <location>
        <position position="276"/>
    </location>
</feature>
<dbReference type="EMBL" id="CAJNJA010071801">
    <property type="protein sequence ID" value="CAE7904898.1"/>
    <property type="molecule type" value="Genomic_DNA"/>
</dbReference>
<comment type="caution">
    <text evidence="1">The sequence shown here is derived from an EMBL/GenBank/DDBJ whole genome shotgun (WGS) entry which is preliminary data.</text>
</comment>
<evidence type="ECO:0000313" key="2">
    <source>
        <dbReference type="Proteomes" id="UP000601435"/>
    </source>
</evidence>
<protein>
    <submittedName>
        <fullName evidence="1">Uncharacterized protein</fullName>
    </submittedName>
</protein>